<organism evidence="1 2">
    <name type="scientific">Pedobacter terrae</name>
    <dbReference type="NCBI Taxonomy" id="405671"/>
    <lineage>
        <taxon>Bacteria</taxon>
        <taxon>Pseudomonadati</taxon>
        <taxon>Bacteroidota</taxon>
        <taxon>Sphingobacteriia</taxon>
        <taxon>Sphingobacteriales</taxon>
        <taxon>Sphingobacteriaceae</taxon>
        <taxon>Pedobacter</taxon>
    </lineage>
</organism>
<gene>
    <name evidence="1" type="ORF">SAMN05421827_109111</name>
</gene>
<dbReference type="AlphaFoldDB" id="A0A1G7W852"/>
<dbReference type="RefSeq" id="WP_090500521.1">
    <property type="nucleotide sequence ID" value="NZ_FNCH01000009.1"/>
</dbReference>
<keyword evidence="2" id="KW-1185">Reference proteome</keyword>
<accession>A0A1G7W852</accession>
<name>A0A1G7W852_9SPHI</name>
<proteinExistence type="predicted"/>
<sequence>MEILRIDEITVGDIILIDAAGQGEYMIVTVAEVSIDDESIIPKELSGLDYSPPDSSSIVVLGHESDHPGVFIQCLSPNSDSE</sequence>
<protein>
    <submittedName>
        <fullName evidence="1">Uncharacterized protein</fullName>
    </submittedName>
</protein>
<dbReference type="STRING" id="405671.SAMN05421827_109111"/>
<reference evidence="2" key="1">
    <citation type="submission" date="2016-10" db="EMBL/GenBank/DDBJ databases">
        <authorList>
            <person name="Varghese N."/>
            <person name="Submissions S."/>
        </authorList>
    </citation>
    <scope>NUCLEOTIDE SEQUENCE [LARGE SCALE GENOMIC DNA]</scope>
    <source>
        <strain evidence="2">DSM 17933</strain>
    </source>
</reference>
<dbReference type="EMBL" id="FNCH01000009">
    <property type="protein sequence ID" value="SDG67300.1"/>
    <property type="molecule type" value="Genomic_DNA"/>
</dbReference>
<evidence type="ECO:0000313" key="1">
    <source>
        <dbReference type="EMBL" id="SDG67300.1"/>
    </source>
</evidence>
<dbReference type="Proteomes" id="UP000199643">
    <property type="component" value="Unassembled WGS sequence"/>
</dbReference>
<evidence type="ECO:0000313" key="2">
    <source>
        <dbReference type="Proteomes" id="UP000199643"/>
    </source>
</evidence>